<proteinExistence type="predicted"/>
<organism evidence="2 3">
    <name type="scientific">Tepidibacter hydrothermalis</name>
    <dbReference type="NCBI Taxonomy" id="3036126"/>
    <lineage>
        <taxon>Bacteria</taxon>
        <taxon>Bacillati</taxon>
        <taxon>Bacillota</taxon>
        <taxon>Clostridia</taxon>
        <taxon>Peptostreptococcales</taxon>
        <taxon>Peptostreptococcaceae</taxon>
        <taxon>Tepidibacter</taxon>
    </lineage>
</organism>
<dbReference type="RefSeq" id="WP_277732832.1">
    <property type="nucleotide sequence ID" value="NZ_CP120733.1"/>
</dbReference>
<accession>A0ABY8ED53</accession>
<keyword evidence="3" id="KW-1185">Reference proteome</keyword>
<gene>
    <name evidence="2" type="ORF">P4S50_01965</name>
</gene>
<evidence type="ECO:0000313" key="2">
    <source>
        <dbReference type="EMBL" id="WFD10866.1"/>
    </source>
</evidence>
<feature type="region of interest" description="Disordered" evidence="1">
    <location>
        <begin position="87"/>
        <end position="193"/>
    </location>
</feature>
<evidence type="ECO:0000256" key="1">
    <source>
        <dbReference type="SAM" id="MobiDB-lite"/>
    </source>
</evidence>
<protein>
    <submittedName>
        <fullName evidence="2">Uncharacterized protein</fullName>
    </submittedName>
</protein>
<dbReference type="Proteomes" id="UP001222800">
    <property type="component" value="Chromosome"/>
</dbReference>
<feature type="compositionally biased region" description="Basic and acidic residues" evidence="1">
    <location>
        <begin position="87"/>
        <end position="152"/>
    </location>
</feature>
<dbReference type="EMBL" id="CP120733">
    <property type="protein sequence ID" value="WFD10866.1"/>
    <property type="molecule type" value="Genomic_DNA"/>
</dbReference>
<name>A0ABY8ED53_9FIRM</name>
<evidence type="ECO:0000313" key="3">
    <source>
        <dbReference type="Proteomes" id="UP001222800"/>
    </source>
</evidence>
<sequence>MKKMNTKTKRARMIATLLVVGIILIGAIYVKISPKDTNKDILIEEKTTHNTVVDAIEVPKEEVVKVEVSKIKEEVVIRDTDHKVEKEVIKEPLSKEPEKPQNTPPEKKPQTKDDVEDMIKEPEYEKEEVIYIPEDKEEPKMKIESKTNDTEKSNLVPDSQNPFLQEDIPSNGDGGKIKGSDLGDGEWGTGDKF</sequence>
<reference evidence="2 3" key="1">
    <citation type="submission" date="2023-03" db="EMBL/GenBank/DDBJ databases">
        <title>Complete genome sequence of Tepidibacter sp. SWIR-1, isolated from a deep-sea hydrothermal vent.</title>
        <authorList>
            <person name="Li X."/>
        </authorList>
    </citation>
    <scope>NUCLEOTIDE SEQUENCE [LARGE SCALE GENOMIC DNA]</scope>
    <source>
        <strain evidence="2 3">SWIR-1</strain>
    </source>
</reference>